<dbReference type="Proteomes" id="UP001057402">
    <property type="component" value="Chromosome 10"/>
</dbReference>
<gene>
    <name evidence="1" type="ORF">MLD38_032742</name>
</gene>
<evidence type="ECO:0000313" key="1">
    <source>
        <dbReference type="EMBL" id="KAI4319100.1"/>
    </source>
</evidence>
<evidence type="ECO:0000313" key="2">
    <source>
        <dbReference type="Proteomes" id="UP001057402"/>
    </source>
</evidence>
<keyword evidence="2" id="KW-1185">Reference proteome</keyword>
<organism evidence="1 2">
    <name type="scientific">Melastoma candidum</name>
    <dbReference type="NCBI Taxonomy" id="119954"/>
    <lineage>
        <taxon>Eukaryota</taxon>
        <taxon>Viridiplantae</taxon>
        <taxon>Streptophyta</taxon>
        <taxon>Embryophyta</taxon>
        <taxon>Tracheophyta</taxon>
        <taxon>Spermatophyta</taxon>
        <taxon>Magnoliopsida</taxon>
        <taxon>eudicotyledons</taxon>
        <taxon>Gunneridae</taxon>
        <taxon>Pentapetalae</taxon>
        <taxon>rosids</taxon>
        <taxon>malvids</taxon>
        <taxon>Myrtales</taxon>
        <taxon>Melastomataceae</taxon>
        <taxon>Melastomatoideae</taxon>
        <taxon>Melastomateae</taxon>
        <taxon>Melastoma</taxon>
    </lineage>
</organism>
<dbReference type="EMBL" id="CM042889">
    <property type="protein sequence ID" value="KAI4319100.1"/>
    <property type="molecule type" value="Genomic_DNA"/>
</dbReference>
<protein>
    <submittedName>
        <fullName evidence="1">Uncharacterized protein</fullName>
    </submittedName>
</protein>
<proteinExistence type="predicted"/>
<comment type="caution">
    <text evidence="1">The sequence shown here is derived from an EMBL/GenBank/DDBJ whole genome shotgun (WGS) entry which is preliminary data.</text>
</comment>
<accession>A0ACB9M8T5</accession>
<reference evidence="2" key="1">
    <citation type="journal article" date="2023" name="Front. Plant Sci.">
        <title>Chromosomal-level genome assembly of Melastoma candidum provides insights into trichome evolution.</title>
        <authorList>
            <person name="Zhong Y."/>
            <person name="Wu W."/>
            <person name="Sun C."/>
            <person name="Zou P."/>
            <person name="Liu Y."/>
            <person name="Dai S."/>
            <person name="Zhou R."/>
        </authorList>
    </citation>
    <scope>NUCLEOTIDE SEQUENCE [LARGE SCALE GENOMIC DNA]</scope>
</reference>
<sequence>MPEKKHLPSKRKRREPPNRQPSPATTDPAHAGGLLCRAGPAVGPPRLPAAVRQQYRNTRPASSPAIRRGTAGLGGRESAGWATVISQNTTEANSNKAFACLKSTFTSWKDMWRSCAHKGGVHQERFEVFDGEKGRIVLGVLEGAFGGRDQGRTVQLQSYWPQDGCLCFAVNLRQDDVPVNMYVFEIVKTIGWVPMAADRLKTYLHLTRRIPRELKFDLNCLIYIHGEALQLYQLKSSIHCVCQFRSSTWYRTRPNYWRSRVLICSCHLSSCGWPTMFQTIESDELGLWLEKTFFWSGLGLPVIAK</sequence>
<name>A0ACB9M8T5_9MYRT</name>